<keyword evidence="3" id="KW-0121">Carboxypeptidase</keyword>
<comment type="cofactor">
    <cofactor evidence="1">
        <name>Zn(2+)</name>
        <dbReference type="ChEBI" id="CHEBI:29105"/>
    </cofactor>
</comment>
<organism evidence="8 9">
    <name type="scientific">Tenebrio molitor</name>
    <name type="common">Yellow mealworm beetle</name>
    <dbReference type="NCBI Taxonomy" id="7067"/>
    <lineage>
        <taxon>Eukaryota</taxon>
        <taxon>Metazoa</taxon>
        <taxon>Ecdysozoa</taxon>
        <taxon>Arthropoda</taxon>
        <taxon>Hexapoda</taxon>
        <taxon>Insecta</taxon>
        <taxon>Pterygota</taxon>
        <taxon>Neoptera</taxon>
        <taxon>Endopterygota</taxon>
        <taxon>Coleoptera</taxon>
        <taxon>Polyphaga</taxon>
        <taxon>Cucujiformia</taxon>
        <taxon>Tenebrionidae</taxon>
        <taxon>Tenebrio</taxon>
    </lineage>
</organism>
<dbReference type="PROSITE" id="PS00133">
    <property type="entry name" value="CARBOXYPEPT_ZN_2"/>
    <property type="match status" value="1"/>
</dbReference>
<keyword evidence="3" id="KW-0645">Protease</keyword>
<name>A0A8J6HUZ1_TENMO</name>
<evidence type="ECO:0000256" key="2">
    <source>
        <dbReference type="ARBA" id="ARBA00005988"/>
    </source>
</evidence>
<keyword evidence="5" id="KW-0862">Zinc</keyword>
<reference evidence="8" key="2">
    <citation type="submission" date="2021-08" db="EMBL/GenBank/DDBJ databases">
        <authorList>
            <person name="Eriksson T."/>
        </authorList>
    </citation>
    <scope>NUCLEOTIDE SEQUENCE</scope>
    <source>
        <strain evidence="8">Stoneville</strain>
        <tissue evidence="8">Whole head</tissue>
    </source>
</reference>
<dbReference type="PRINTS" id="PR00765">
    <property type="entry name" value="CRBOXYPTASEA"/>
</dbReference>
<dbReference type="InterPro" id="IPR000834">
    <property type="entry name" value="Peptidase_M14"/>
</dbReference>
<evidence type="ECO:0000256" key="1">
    <source>
        <dbReference type="ARBA" id="ARBA00001947"/>
    </source>
</evidence>
<accession>A0A8J6HUZ1</accession>
<dbReference type="SUPFAM" id="SSF53187">
    <property type="entry name" value="Zn-dependent exopeptidases"/>
    <property type="match status" value="1"/>
</dbReference>
<dbReference type="InterPro" id="IPR057247">
    <property type="entry name" value="CARBOXYPEPT_ZN_2"/>
</dbReference>
<comment type="caution">
    <text evidence="8">The sequence shown here is derived from an EMBL/GenBank/DDBJ whole genome shotgun (WGS) entry which is preliminary data.</text>
</comment>
<evidence type="ECO:0000259" key="7">
    <source>
        <dbReference type="PROSITE" id="PS52035"/>
    </source>
</evidence>
<dbReference type="GO" id="GO:0004181">
    <property type="term" value="F:metallocarboxypeptidase activity"/>
    <property type="evidence" value="ECO:0007669"/>
    <property type="project" value="InterPro"/>
</dbReference>
<gene>
    <name evidence="8" type="ORF">GEV33_001467</name>
</gene>
<evidence type="ECO:0000256" key="3">
    <source>
        <dbReference type="ARBA" id="ARBA00022645"/>
    </source>
</evidence>
<proteinExistence type="inferred from homology"/>
<dbReference type="PANTHER" id="PTHR11532">
    <property type="entry name" value="PROTEASE M14 CARBOXYPEPTIDASE"/>
    <property type="match status" value="1"/>
</dbReference>
<evidence type="ECO:0000313" key="9">
    <source>
        <dbReference type="Proteomes" id="UP000719412"/>
    </source>
</evidence>
<keyword evidence="3" id="KW-0378">Hydrolase</keyword>
<evidence type="ECO:0000313" key="8">
    <source>
        <dbReference type="EMBL" id="KAH0821324.1"/>
    </source>
</evidence>
<keyword evidence="4" id="KW-0479">Metal-binding</keyword>
<reference evidence="8" key="1">
    <citation type="journal article" date="2020" name="J Insects Food Feed">
        <title>The yellow mealworm (Tenebrio molitor) genome: a resource for the emerging insects as food and feed industry.</title>
        <authorList>
            <person name="Eriksson T."/>
            <person name="Andere A."/>
            <person name="Kelstrup H."/>
            <person name="Emery V."/>
            <person name="Picard C."/>
        </authorList>
    </citation>
    <scope>NUCLEOTIDE SEQUENCE</scope>
    <source>
        <strain evidence="8">Stoneville</strain>
        <tissue evidence="8">Whole head</tissue>
    </source>
</reference>
<dbReference type="PANTHER" id="PTHR11532:SF93">
    <property type="entry name" value="CARBOXYPEPTIDASE E"/>
    <property type="match status" value="1"/>
</dbReference>
<evidence type="ECO:0000256" key="4">
    <source>
        <dbReference type="ARBA" id="ARBA00022723"/>
    </source>
</evidence>
<dbReference type="Gene3D" id="3.40.630.10">
    <property type="entry name" value="Zn peptidases"/>
    <property type="match status" value="1"/>
</dbReference>
<dbReference type="GO" id="GO:0016485">
    <property type="term" value="P:protein processing"/>
    <property type="evidence" value="ECO:0007669"/>
    <property type="project" value="TreeGrafter"/>
</dbReference>
<dbReference type="Proteomes" id="UP000719412">
    <property type="component" value="Unassembled WGS sequence"/>
</dbReference>
<dbReference type="EMBL" id="JABDTM020008376">
    <property type="protein sequence ID" value="KAH0821324.1"/>
    <property type="molecule type" value="Genomic_DNA"/>
</dbReference>
<dbReference type="PROSITE" id="PS52035">
    <property type="entry name" value="PEPTIDASE_M14"/>
    <property type="match status" value="1"/>
</dbReference>
<keyword evidence="9" id="KW-1185">Reference proteome</keyword>
<evidence type="ECO:0000256" key="5">
    <source>
        <dbReference type="ARBA" id="ARBA00022833"/>
    </source>
</evidence>
<protein>
    <recommendedName>
        <fullName evidence="7">Peptidase M14 domain-containing protein</fullName>
    </recommendedName>
</protein>
<dbReference type="Pfam" id="PF00246">
    <property type="entry name" value="Peptidase_M14"/>
    <property type="match status" value="1"/>
</dbReference>
<dbReference type="InterPro" id="IPR050753">
    <property type="entry name" value="Peptidase_M14_domain"/>
</dbReference>
<dbReference type="GO" id="GO:0006518">
    <property type="term" value="P:peptide metabolic process"/>
    <property type="evidence" value="ECO:0007669"/>
    <property type="project" value="TreeGrafter"/>
</dbReference>
<dbReference type="GO" id="GO:0005615">
    <property type="term" value="C:extracellular space"/>
    <property type="evidence" value="ECO:0007669"/>
    <property type="project" value="TreeGrafter"/>
</dbReference>
<comment type="caution">
    <text evidence="6">Lacks conserved residue(s) required for the propagation of feature annotation.</text>
</comment>
<comment type="similarity">
    <text evidence="2 6">Belongs to the peptidase M14 family.</text>
</comment>
<dbReference type="GO" id="GO:0008270">
    <property type="term" value="F:zinc ion binding"/>
    <property type="evidence" value="ECO:0007669"/>
    <property type="project" value="InterPro"/>
</dbReference>
<feature type="domain" description="Peptidase M14" evidence="7">
    <location>
        <begin position="1"/>
        <end position="260"/>
    </location>
</feature>
<dbReference type="AlphaFoldDB" id="A0A8J6HUZ1"/>
<sequence>MHGNEVLGRELILKLADYLCEQYMASNPNIQALIEQTRIHLMPSMNPDGWQLATDTGGKDYLIGRTNNNSFDLNRNFPNLDRIMFTNEENHLDHNNHLLEQLTRLKEPLQPETKAVIRLIMQIPFVLSANLHGGDLVANYPYDESRSGMPQHEYSETPDDETFRSVQLDQNSLAHEKRKQEKDMARVVALAYSSHHEDMANPRRRGCGEADSAGFAKEGGITNGAKWYSLAGVDLDLLWQQFIAKTFFHAAAKTSAGGKQ</sequence>
<evidence type="ECO:0000256" key="6">
    <source>
        <dbReference type="PROSITE-ProRule" id="PRU01379"/>
    </source>
</evidence>